<dbReference type="SUPFAM" id="SSF53098">
    <property type="entry name" value="Ribonuclease H-like"/>
    <property type="match status" value="1"/>
</dbReference>
<dbReference type="InterPro" id="IPR036397">
    <property type="entry name" value="RNaseH_sf"/>
</dbReference>
<evidence type="ECO:0000313" key="4">
    <source>
        <dbReference type="Proteomes" id="UP001301769"/>
    </source>
</evidence>
<feature type="domain" description="SAP" evidence="2">
    <location>
        <begin position="4"/>
        <end position="38"/>
    </location>
</feature>
<keyword evidence="4" id="KW-1185">Reference proteome</keyword>
<dbReference type="InterPro" id="IPR012337">
    <property type="entry name" value="RNaseH-like_sf"/>
</dbReference>
<dbReference type="InterPro" id="IPR003034">
    <property type="entry name" value="SAP_dom"/>
</dbReference>
<dbReference type="GO" id="GO:0005739">
    <property type="term" value="C:mitochondrion"/>
    <property type="evidence" value="ECO:0007669"/>
    <property type="project" value="TreeGrafter"/>
</dbReference>
<gene>
    <name evidence="3" type="ORF">QBC37DRAFT_423787</name>
</gene>
<dbReference type="GO" id="GO:0004520">
    <property type="term" value="F:DNA endonuclease activity"/>
    <property type="evidence" value="ECO:0007669"/>
    <property type="project" value="TreeGrafter"/>
</dbReference>
<evidence type="ECO:0000313" key="3">
    <source>
        <dbReference type="EMBL" id="KAK4213014.1"/>
    </source>
</evidence>
<organism evidence="3 4">
    <name type="scientific">Rhypophila decipiens</name>
    <dbReference type="NCBI Taxonomy" id="261697"/>
    <lineage>
        <taxon>Eukaryota</taxon>
        <taxon>Fungi</taxon>
        <taxon>Dikarya</taxon>
        <taxon>Ascomycota</taxon>
        <taxon>Pezizomycotina</taxon>
        <taxon>Sordariomycetes</taxon>
        <taxon>Sordariomycetidae</taxon>
        <taxon>Sordariales</taxon>
        <taxon>Naviculisporaceae</taxon>
        <taxon>Rhypophila</taxon>
    </lineage>
</organism>
<dbReference type="PANTHER" id="PTHR28072:SF1">
    <property type="entry name" value="CRUCIFORM CUTTING ENDONUCLEASE 1, MITOCHONDRIAL-RELATED"/>
    <property type="match status" value="1"/>
</dbReference>
<dbReference type="EMBL" id="MU858116">
    <property type="protein sequence ID" value="KAK4213014.1"/>
    <property type="molecule type" value="Genomic_DNA"/>
</dbReference>
<dbReference type="Pfam" id="PF09159">
    <property type="entry name" value="Ydc2-catalyt"/>
    <property type="match status" value="1"/>
</dbReference>
<proteinExistence type="predicted"/>
<dbReference type="GO" id="GO:0000403">
    <property type="term" value="F:Y-form DNA binding"/>
    <property type="evidence" value="ECO:0007669"/>
    <property type="project" value="TreeGrafter"/>
</dbReference>
<reference evidence="3" key="1">
    <citation type="journal article" date="2023" name="Mol. Phylogenet. Evol.">
        <title>Genome-scale phylogeny and comparative genomics of the fungal order Sordariales.</title>
        <authorList>
            <person name="Hensen N."/>
            <person name="Bonometti L."/>
            <person name="Westerberg I."/>
            <person name="Brannstrom I.O."/>
            <person name="Guillou S."/>
            <person name="Cros-Aarteil S."/>
            <person name="Calhoun S."/>
            <person name="Haridas S."/>
            <person name="Kuo A."/>
            <person name="Mondo S."/>
            <person name="Pangilinan J."/>
            <person name="Riley R."/>
            <person name="LaButti K."/>
            <person name="Andreopoulos B."/>
            <person name="Lipzen A."/>
            <person name="Chen C."/>
            <person name="Yan M."/>
            <person name="Daum C."/>
            <person name="Ng V."/>
            <person name="Clum A."/>
            <person name="Steindorff A."/>
            <person name="Ohm R.A."/>
            <person name="Martin F."/>
            <person name="Silar P."/>
            <person name="Natvig D.O."/>
            <person name="Lalanne C."/>
            <person name="Gautier V."/>
            <person name="Ament-Velasquez S.L."/>
            <person name="Kruys A."/>
            <person name="Hutchinson M.I."/>
            <person name="Powell A.J."/>
            <person name="Barry K."/>
            <person name="Miller A.N."/>
            <person name="Grigoriev I.V."/>
            <person name="Debuchy R."/>
            <person name="Gladieux P."/>
            <person name="Hiltunen Thoren M."/>
            <person name="Johannesson H."/>
        </authorList>
    </citation>
    <scope>NUCLEOTIDE SEQUENCE</scope>
    <source>
        <strain evidence="3">PSN293</strain>
    </source>
</reference>
<dbReference type="AlphaFoldDB" id="A0AAN6Y5S5"/>
<dbReference type="PROSITE" id="PS50800">
    <property type="entry name" value="SAP"/>
    <property type="match status" value="1"/>
</dbReference>
<protein>
    <submittedName>
        <fullName evidence="3">Mitochondrial resolvase Ydc2</fullName>
    </submittedName>
</protein>
<name>A0AAN6Y5S5_9PEZI</name>
<comment type="caution">
    <text evidence="3">The sequence shown here is derived from an EMBL/GenBank/DDBJ whole genome shotgun (WGS) entry which is preliminary data.</text>
</comment>
<feature type="compositionally biased region" description="Acidic residues" evidence="1">
    <location>
        <begin position="339"/>
        <end position="348"/>
    </location>
</feature>
<dbReference type="InterPro" id="IPR039197">
    <property type="entry name" value="Mrs1/Cce1"/>
</dbReference>
<feature type="region of interest" description="Disordered" evidence="1">
    <location>
        <begin position="339"/>
        <end position="382"/>
    </location>
</feature>
<accession>A0AAN6Y5S5</accession>
<evidence type="ECO:0000256" key="1">
    <source>
        <dbReference type="SAM" id="MobiDB-lite"/>
    </source>
</evidence>
<feature type="compositionally biased region" description="Basic and acidic residues" evidence="1">
    <location>
        <begin position="362"/>
        <end position="372"/>
    </location>
</feature>
<dbReference type="CDD" id="cd16963">
    <property type="entry name" value="CCE1"/>
    <property type="match status" value="1"/>
</dbReference>
<dbReference type="PANTHER" id="PTHR28072">
    <property type="entry name" value="CRUCIFORM CUTTING ENDONUCLEASE 1, MITOCHONDRIAL-RELATED"/>
    <property type="match status" value="1"/>
</dbReference>
<dbReference type="GO" id="GO:0070336">
    <property type="term" value="F:flap-structured DNA binding"/>
    <property type="evidence" value="ECO:0007669"/>
    <property type="project" value="TreeGrafter"/>
</dbReference>
<dbReference type="InterPro" id="IPR015242">
    <property type="entry name" value="Ydc2_cat"/>
</dbReference>
<dbReference type="Pfam" id="PF02037">
    <property type="entry name" value="SAP"/>
    <property type="match status" value="1"/>
</dbReference>
<sequence length="409" mass="45376">MATLKDLKVKALQDIASSCGLLKSGNKAQVYQRIRTAARQFKPLPPNARILSIDMGIRNMAFCLLRPQGPPFRLATNSKGEITNRGKPSVQVGTWKRLALDVRSSHDTTTESDPEATTTAEDFSPAQMAKMALSFVQSHILPSDPTHILIERQRYRSASSPAITNWTIRVNSLEAMIYSMLAVYKSLGKFHGEVIPVTPRSVATFLLDEHPFTAGLIRQGIKARLQKEKMETSKKNKVDLLGRLIRHKEEPVTFSGEQAGRIAYALADRRSGGKKKKAAMEGDGGVQVEIPLPKVDDLADCLLQGIAWVEWHRNMEHLIVTEPWVTGPAMEVTPTEALEMEDDGGDLEQPEKVKRGKKRGKVEKAEESEAKTRRTRKGSIVGDQLSVLRAALEKETKKTKRRSTGSSSF</sequence>
<reference evidence="3" key="2">
    <citation type="submission" date="2023-05" db="EMBL/GenBank/DDBJ databases">
        <authorList>
            <consortium name="Lawrence Berkeley National Laboratory"/>
            <person name="Steindorff A."/>
            <person name="Hensen N."/>
            <person name="Bonometti L."/>
            <person name="Westerberg I."/>
            <person name="Brannstrom I.O."/>
            <person name="Guillou S."/>
            <person name="Cros-Aarteil S."/>
            <person name="Calhoun S."/>
            <person name="Haridas S."/>
            <person name="Kuo A."/>
            <person name="Mondo S."/>
            <person name="Pangilinan J."/>
            <person name="Riley R."/>
            <person name="Labutti K."/>
            <person name="Andreopoulos B."/>
            <person name="Lipzen A."/>
            <person name="Chen C."/>
            <person name="Yanf M."/>
            <person name="Daum C."/>
            <person name="Ng V."/>
            <person name="Clum A."/>
            <person name="Ohm R."/>
            <person name="Martin F."/>
            <person name="Silar P."/>
            <person name="Natvig D."/>
            <person name="Lalanne C."/>
            <person name="Gautier V."/>
            <person name="Ament-Velasquez S.L."/>
            <person name="Kruys A."/>
            <person name="Hutchinson M.I."/>
            <person name="Powell A.J."/>
            <person name="Barry K."/>
            <person name="Miller A.N."/>
            <person name="Grigoriev I.V."/>
            <person name="Debuchy R."/>
            <person name="Gladieux P."/>
            <person name="Thoren M.H."/>
            <person name="Johannesson H."/>
        </authorList>
    </citation>
    <scope>NUCLEOTIDE SEQUENCE</scope>
    <source>
        <strain evidence="3">PSN293</strain>
    </source>
</reference>
<evidence type="ECO:0000259" key="2">
    <source>
        <dbReference type="PROSITE" id="PS50800"/>
    </source>
</evidence>
<dbReference type="GO" id="GO:0000402">
    <property type="term" value="F:crossed form four-way junction DNA binding"/>
    <property type="evidence" value="ECO:0007669"/>
    <property type="project" value="TreeGrafter"/>
</dbReference>
<dbReference type="SMART" id="SM00513">
    <property type="entry name" value="SAP"/>
    <property type="match status" value="1"/>
</dbReference>
<dbReference type="Gene3D" id="3.30.420.10">
    <property type="entry name" value="Ribonuclease H-like superfamily/Ribonuclease H"/>
    <property type="match status" value="1"/>
</dbReference>
<dbReference type="Proteomes" id="UP001301769">
    <property type="component" value="Unassembled WGS sequence"/>
</dbReference>